<protein>
    <submittedName>
        <fullName evidence="3">CRISPR-associated protein (Cas_Cas02710)</fullName>
    </submittedName>
</protein>
<dbReference type="InterPro" id="IPR046260">
    <property type="entry name" value="HFX_2341-like_N"/>
</dbReference>
<reference evidence="3 4" key="1">
    <citation type="submission" date="2016-10" db="EMBL/GenBank/DDBJ databases">
        <authorList>
            <person name="de Groot N.N."/>
        </authorList>
    </citation>
    <scope>NUCLEOTIDE SEQUENCE [LARGE SCALE GENOMIC DNA]</scope>
    <source>
        <strain evidence="3 4">CGMCC 1.10331</strain>
    </source>
</reference>
<dbReference type="GeneID" id="39858101"/>
<dbReference type="InterPro" id="IPR054162">
    <property type="entry name" value="DUF6293_C"/>
</dbReference>
<feature type="domain" description="HFX-2341-like N-terminal" evidence="1">
    <location>
        <begin position="14"/>
        <end position="131"/>
    </location>
</feature>
<evidence type="ECO:0000313" key="3">
    <source>
        <dbReference type="EMBL" id="SEG50278.1"/>
    </source>
</evidence>
<name>A0A1H6ANJ6_9EURY</name>
<evidence type="ECO:0000259" key="1">
    <source>
        <dbReference type="Pfam" id="PF19810"/>
    </source>
</evidence>
<evidence type="ECO:0000259" key="2">
    <source>
        <dbReference type="Pfam" id="PF22665"/>
    </source>
</evidence>
<dbReference type="OrthoDB" id="142096at2157"/>
<keyword evidence="4" id="KW-1185">Reference proteome</keyword>
<accession>A0A1H6ANJ6</accession>
<dbReference type="AlphaFoldDB" id="A0A1H6ANJ6"/>
<dbReference type="RefSeq" id="WP_200820904.1">
    <property type="nucleotide sequence ID" value="NZ_CP031311.1"/>
</dbReference>
<dbReference type="Gene3D" id="3.40.50.10770">
    <property type="entry name" value="Hypothetical protein VC1899 like domain (Restriction endonuclease-like)"/>
    <property type="match status" value="1"/>
</dbReference>
<proteinExistence type="predicted"/>
<evidence type="ECO:0000313" key="4">
    <source>
        <dbReference type="Proteomes" id="UP000236740"/>
    </source>
</evidence>
<organism evidence="3 4">
    <name type="scientific">Halobellus limi</name>
    <dbReference type="NCBI Taxonomy" id="699433"/>
    <lineage>
        <taxon>Archaea</taxon>
        <taxon>Methanobacteriati</taxon>
        <taxon>Methanobacteriota</taxon>
        <taxon>Stenosarchaea group</taxon>
        <taxon>Halobacteria</taxon>
        <taxon>Halobacteriales</taxon>
        <taxon>Haloferacaceae</taxon>
        <taxon>Halobellus</taxon>
    </lineage>
</organism>
<feature type="domain" description="DUF6293" evidence="2">
    <location>
        <begin position="149"/>
        <end position="244"/>
    </location>
</feature>
<dbReference type="Pfam" id="PF22665">
    <property type="entry name" value="WHD_DUF6293"/>
    <property type="match status" value="1"/>
</dbReference>
<sequence length="255" mass="28889">MKDGRNHEMDVVERVHVAPLGYEYERIVLPTLNQKADRAVLIDYRDDEERPPYHDQVREDLREAGVTVESCEADIFSLYDSIGTVARLIRQNAEHQVYVNLASGSKVMAIGGMIACMAEGATPYYVRAEEYKFDGQEPLSKGIKETFALPAYPVEQPTTEHIRILRALRDDGSLSKSELIDLGQRESLPFIEKSETESRRGKYRTLEARVTNPLQEKGYITLESVGRRTLVEITDSGRSHLQAFEYMVEVSSETG</sequence>
<dbReference type="Proteomes" id="UP000236740">
    <property type="component" value="Unassembled WGS sequence"/>
</dbReference>
<dbReference type="EMBL" id="FNVN01000003">
    <property type="protein sequence ID" value="SEG50278.1"/>
    <property type="molecule type" value="Genomic_DNA"/>
</dbReference>
<dbReference type="Pfam" id="PF19810">
    <property type="entry name" value="HFX_2341_N"/>
    <property type="match status" value="1"/>
</dbReference>
<gene>
    <name evidence="3" type="ORF">SAMN04488133_2421</name>
</gene>